<name>A0A7Y9I881_9ACTN</name>
<protein>
    <submittedName>
        <fullName evidence="2">Protein-tyrosine phosphatase</fullName>
    </submittedName>
</protein>
<gene>
    <name evidence="2" type="ORF">BKA15_003351</name>
</gene>
<organism evidence="2 3">
    <name type="scientific">Microlunatus parietis</name>
    <dbReference type="NCBI Taxonomy" id="682979"/>
    <lineage>
        <taxon>Bacteria</taxon>
        <taxon>Bacillati</taxon>
        <taxon>Actinomycetota</taxon>
        <taxon>Actinomycetes</taxon>
        <taxon>Propionibacteriales</taxon>
        <taxon>Propionibacteriaceae</taxon>
        <taxon>Microlunatus</taxon>
    </lineage>
</organism>
<evidence type="ECO:0000259" key="1">
    <source>
        <dbReference type="PROSITE" id="PS50056"/>
    </source>
</evidence>
<comment type="caution">
    <text evidence="2">The sequence shown here is derived from an EMBL/GenBank/DDBJ whole genome shotgun (WGS) entry which is preliminary data.</text>
</comment>
<dbReference type="InterPro" id="IPR029021">
    <property type="entry name" value="Prot-tyrosine_phosphatase-like"/>
</dbReference>
<sequence length="146" mass="16572">MESWSEGTRGLVVLPDGRRLRGRGLRHGWPDGSERPQLGVYLTAKPHREDGWESIWVRWPDFRLPHSRSEAVRVLRRVHDQTATRRVELACGGGIGRTGTAVAILARLSGVPAAEAVAWTRRHYHPRAVETPWQRRFVARVDLDVS</sequence>
<proteinExistence type="predicted"/>
<reference evidence="2 3" key="1">
    <citation type="submission" date="2020-07" db="EMBL/GenBank/DDBJ databases">
        <title>Sequencing the genomes of 1000 actinobacteria strains.</title>
        <authorList>
            <person name="Klenk H.-P."/>
        </authorList>
    </citation>
    <scope>NUCLEOTIDE SEQUENCE [LARGE SCALE GENOMIC DNA]</scope>
    <source>
        <strain evidence="2 3">DSM 22083</strain>
    </source>
</reference>
<dbReference type="PROSITE" id="PS50056">
    <property type="entry name" value="TYR_PHOSPHATASE_2"/>
    <property type="match status" value="1"/>
</dbReference>
<dbReference type="RefSeq" id="WP_179752568.1">
    <property type="nucleotide sequence ID" value="NZ_JACCBU010000001.1"/>
</dbReference>
<dbReference type="GO" id="GO:0004725">
    <property type="term" value="F:protein tyrosine phosphatase activity"/>
    <property type="evidence" value="ECO:0007669"/>
    <property type="project" value="InterPro"/>
</dbReference>
<dbReference type="Pfam" id="PF00102">
    <property type="entry name" value="Y_phosphatase"/>
    <property type="match status" value="1"/>
</dbReference>
<dbReference type="Proteomes" id="UP000569914">
    <property type="component" value="Unassembled WGS sequence"/>
</dbReference>
<evidence type="ECO:0000313" key="3">
    <source>
        <dbReference type="Proteomes" id="UP000569914"/>
    </source>
</evidence>
<keyword evidence="3" id="KW-1185">Reference proteome</keyword>
<dbReference type="InterPro" id="IPR000387">
    <property type="entry name" value="Tyr_Pase_dom"/>
</dbReference>
<dbReference type="AlphaFoldDB" id="A0A7Y9I881"/>
<accession>A0A7Y9I881</accession>
<dbReference type="SUPFAM" id="SSF52799">
    <property type="entry name" value="(Phosphotyrosine protein) phosphatases II"/>
    <property type="match status" value="1"/>
</dbReference>
<dbReference type="InterPro" id="IPR000242">
    <property type="entry name" value="PTP_cat"/>
</dbReference>
<dbReference type="Gene3D" id="3.90.190.10">
    <property type="entry name" value="Protein tyrosine phosphatase superfamily"/>
    <property type="match status" value="1"/>
</dbReference>
<evidence type="ECO:0000313" key="2">
    <source>
        <dbReference type="EMBL" id="NYE72022.1"/>
    </source>
</evidence>
<feature type="domain" description="Tyrosine specific protein phosphatases" evidence="1">
    <location>
        <begin position="69"/>
        <end position="136"/>
    </location>
</feature>
<dbReference type="EMBL" id="JACCBU010000001">
    <property type="protein sequence ID" value="NYE72022.1"/>
    <property type="molecule type" value="Genomic_DNA"/>
</dbReference>